<gene>
    <name evidence="7" type="primary">mftE</name>
    <name evidence="7" type="ORF">GCM10009601_21030</name>
</gene>
<evidence type="ECO:0000256" key="6">
    <source>
        <dbReference type="SAM" id="MobiDB-lite"/>
    </source>
</evidence>
<dbReference type="RefSeq" id="WP_344011881.1">
    <property type="nucleotide sequence ID" value="NZ_BAAAIZ010000025.1"/>
</dbReference>
<dbReference type="SUPFAM" id="SSF102215">
    <property type="entry name" value="Creatininase"/>
    <property type="match status" value="1"/>
</dbReference>
<dbReference type="Proteomes" id="UP001500973">
    <property type="component" value="Unassembled WGS sequence"/>
</dbReference>
<accession>A0ABP4JIW7</accession>
<sequence length="257" mass="27073">MATTRLADLTWPDLEDRRPLVLLPLGSCEQHGPHLPLDTDTAVARAVTERAVARLGADGTDVVIGPPVTYGASGEHEGFPGTVSIGHEALRLLITEIGRSLLRWAGRLLVVNGHGGNVPGLADAVTGLRGEGRDVAWWPCTLPGADAHAGRTETSLMLRLRPAAVRPERAVAGRTEPVRLLMDRLIAESVRGVSPSGVLGDPAGAGGGEGERLLERMADRLADGVRAWEVSGHGRLRTPPSGRCRPRPVASRPGEAS</sequence>
<feature type="region of interest" description="Disordered" evidence="6">
    <location>
        <begin position="228"/>
        <end position="257"/>
    </location>
</feature>
<comment type="cofactor">
    <cofactor evidence="1">
        <name>Zn(2+)</name>
        <dbReference type="ChEBI" id="CHEBI:29105"/>
    </cofactor>
</comment>
<dbReference type="Gene3D" id="3.40.50.10310">
    <property type="entry name" value="Creatininase"/>
    <property type="match status" value="1"/>
</dbReference>
<keyword evidence="4" id="KW-0862">Zinc</keyword>
<evidence type="ECO:0000256" key="3">
    <source>
        <dbReference type="ARBA" id="ARBA00022801"/>
    </source>
</evidence>
<dbReference type="InterPro" id="IPR024087">
    <property type="entry name" value="Creatininase-like_sf"/>
</dbReference>
<comment type="similarity">
    <text evidence="5">Belongs to the creatininase superfamily.</text>
</comment>
<organism evidence="7 8">
    <name type="scientific">Streptomyces thermospinosisporus</name>
    <dbReference type="NCBI Taxonomy" id="161482"/>
    <lineage>
        <taxon>Bacteria</taxon>
        <taxon>Bacillati</taxon>
        <taxon>Actinomycetota</taxon>
        <taxon>Actinomycetes</taxon>
        <taxon>Kitasatosporales</taxon>
        <taxon>Streptomycetaceae</taxon>
        <taxon>Streptomyces</taxon>
    </lineage>
</organism>
<proteinExistence type="inferred from homology"/>
<dbReference type="NCBIfam" id="TIGR03964">
    <property type="entry name" value="mycofact_creat"/>
    <property type="match status" value="1"/>
</dbReference>
<dbReference type="InterPro" id="IPR023871">
    <property type="entry name" value="MftE"/>
</dbReference>
<keyword evidence="3" id="KW-0378">Hydrolase</keyword>
<keyword evidence="8" id="KW-1185">Reference proteome</keyword>
<dbReference type="EMBL" id="BAAAIZ010000025">
    <property type="protein sequence ID" value="GAA1421270.1"/>
    <property type="molecule type" value="Genomic_DNA"/>
</dbReference>
<comment type="caution">
    <text evidence="7">The sequence shown here is derived from an EMBL/GenBank/DDBJ whole genome shotgun (WGS) entry which is preliminary data.</text>
</comment>
<name>A0ABP4JIW7_9ACTN</name>
<keyword evidence="2" id="KW-0479">Metal-binding</keyword>
<protein>
    <submittedName>
        <fullName evidence="7">Mycofactocin biosynthesis peptidyl-dipeptidase MftE</fullName>
    </submittedName>
</protein>
<evidence type="ECO:0000256" key="5">
    <source>
        <dbReference type="ARBA" id="ARBA00024029"/>
    </source>
</evidence>
<evidence type="ECO:0000256" key="4">
    <source>
        <dbReference type="ARBA" id="ARBA00022833"/>
    </source>
</evidence>
<evidence type="ECO:0000256" key="1">
    <source>
        <dbReference type="ARBA" id="ARBA00001947"/>
    </source>
</evidence>
<dbReference type="PANTHER" id="PTHR35005:SF1">
    <property type="entry name" value="2-AMINO-5-FORMYLAMINO-6-RIBOSYLAMINOPYRIMIDIN-4(3H)-ONE 5'-MONOPHOSPHATE DEFORMYLASE"/>
    <property type="match status" value="1"/>
</dbReference>
<dbReference type="PANTHER" id="PTHR35005">
    <property type="entry name" value="3-DEHYDRO-SCYLLO-INOSOSE HYDROLASE"/>
    <property type="match status" value="1"/>
</dbReference>
<reference evidence="8" key="1">
    <citation type="journal article" date="2019" name="Int. J. Syst. Evol. Microbiol.">
        <title>The Global Catalogue of Microorganisms (GCM) 10K type strain sequencing project: providing services to taxonomists for standard genome sequencing and annotation.</title>
        <authorList>
            <consortium name="The Broad Institute Genomics Platform"/>
            <consortium name="The Broad Institute Genome Sequencing Center for Infectious Disease"/>
            <person name="Wu L."/>
            <person name="Ma J."/>
        </authorList>
    </citation>
    <scope>NUCLEOTIDE SEQUENCE [LARGE SCALE GENOMIC DNA]</scope>
    <source>
        <strain evidence="8">JCM 11756</strain>
    </source>
</reference>
<evidence type="ECO:0000313" key="7">
    <source>
        <dbReference type="EMBL" id="GAA1421270.1"/>
    </source>
</evidence>
<evidence type="ECO:0000256" key="2">
    <source>
        <dbReference type="ARBA" id="ARBA00022723"/>
    </source>
</evidence>
<dbReference type="Pfam" id="PF02633">
    <property type="entry name" value="Creatininase"/>
    <property type="match status" value="1"/>
</dbReference>
<dbReference type="InterPro" id="IPR003785">
    <property type="entry name" value="Creatininase/forma_Hydrolase"/>
</dbReference>
<evidence type="ECO:0000313" key="8">
    <source>
        <dbReference type="Proteomes" id="UP001500973"/>
    </source>
</evidence>